<dbReference type="EMBL" id="JAMXLR010000077">
    <property type="protein sequence ID" value="MCO6046801.1"/>
    <property type="molecule type" value="Genomic_DNA"/>
</dbReference>
<accession>A0A9X2FJ76</accession>
<dbReference type="AlphaFoldDB" id="A0A9X2FJ76"/>
<proteinExistence type="predicted"/>
<evidence type="ECO:0000313" key="2">
    <source>
        <dbReference type="Proteomes" id="UP001155241"/>
    </source>
</evidence>
<protein>
    <submittedName>
        <fullName evidence="1">Uncharacterized protein</fullName>
    </submittedName>
</protein>
<comment type="caution">
    <text evidence="1">The sequence shown here is derived from an EMBL/GenBank/DDBJ whole genome shotgun (WGS) entry which is preliminary data.</text>
</comment>
<evidence type="ECO:0000313" key="1">
    <source>
        <dbReference type="EMBL" id="MCO6046801.1"/>
    </source>
</evidence>
<sequence length="146" mass="16371">MPRFSLKVLLGVITVVAAVAAFCYVRSQPQVVAERLQHAIKQGDHEAAMRMLEESNLFEKRKLGPGERLDLKNFSHENPSIADWLQGKREGLLQADIYFSSEYVSSYTPIECKAEITSSGVRILQVEEFEPAVAILVDPDEFDADD</sequence>
<keyword evidence="2" id="KW-1185">Reference proteome</keyword>
<name>A0A9X2FJ76_9BACT</name>
<reference evidence="1" key="1">
    <citation type="submission" date="2022-06" db="EMBL/GenBank/DDBJ databases">
        <title>Aeoliella straminimaris, a novel planctomycete from sediments.</title>
        <authorList>
            <person name="Vitorino I.R."/>
            <person name="Lage O.M."/>
        </authorList>
    </citation>
    <scope>NUCLEOTIDE SEQUENCE</scope>
    <source>
        <strain evidence="1">ICT_H6.2</strain>
    </source>
</reference>
<dbReference type="RefSeq" id="WP_252854913.1">
    <property type="nucleotide sequence ID" value="NZ_JAMXLR010000077.1"/>
</dbReference>
<organism evidence="1 2">
    <name type="scientific">Aeoliella straminimaris</name>
    <dbReference type="NCBI Taxonomy" id="2954799"/>
    <lineage>
        <taxon>Bacteria</taxon>
        <taxon>Pseudomonadati</taxon>
        <taxon>Planctomycetota</taxon>
        <taxon>Planctomycetia</taxon>
        <taxon>Pirellulales</taxon>
        <taxon>Lacipirellulaceae</taxon>
        <taxon>Aeoliella</taxon>
    </lineage>
</organism>
<dbReference type="Proteomes" id="UP001155241">
    <property type="component" value="Unassembled WGS sequence"/>
</dbReference>
<gene>
    <name evidence="1" type="ORF">NG895_23125</name>
</gene>